<evidence type="ECO:0000313" key="4">
    <source>
        <dbReference type="Proteomes" id="UP000190121"/>
    </source>
</evidence>
<feature type="signal peptide" evidence="1">
    <location>
        <begin position="1"/>
        <end position="20"/>
    </location>
</feature>
<name>A0A1T4PG21_9PORP</name>
<dbReference type="STRING" id="29524.SAMN02745171_01436"/>
<feature type="domain" description="Secretion system C-terminal sorting" evidence="2">
    <location>
        <begin position="323"/>
        <end position="382"/>
    </location>
</feature>
<dbReference type="Pfam" id="PF18962">
    <property type="entry name" value="Por_Secre_tail"/>
    <property type="match status" value="1"/>
</dbReference>
<evidence type="ECO:0000313" key="3">
    <source>
        <dbReference type="EMBL" id="SJZ90176.1"/>
    </source>
</evidence>
<keyword evidence="1" id="KW-0732">Signal</keyword>
<protein>
    <submittedName>
        <fullName evidence="3">Por secretion system C-terminal sorting domain-containing protein</fullName>
    </submittedName>
</protein>
<accession>A0A1T4PG21</accession>
<evidence type="ECO:0000259" key="2">
    <source>
        <dbReference type="Pfam" id="PF18962"/>
    </source>
</evidence>
<dbReference type="AlphaFoldDB" id="A0A1T4PG21"/>
<dbReference type="OrthoDB" id="1014732at2"/>
<feature type="chain" id="PRO_5013386788" evidence="1">
    <location>
        <begin position="21"/>
        <end position="392"/>
    </location>
</feature>
<reference evidence="4" key="1">
    <citation type="submission" date="2017-02" db="EMBL/GenBank/DDBJ databases">
        <authorList>
            <person name="Varghese N."/>
            <person name="Submissions S."/>
        </authorList>
    </citation>
    <scope>NUCLEOTIDE SEQUENCE [LARGE SCALE GENOMIC DNA]</scope>
    <source>
        <strain evidence="4">ATCC 51356</strain>
    </source>
</reference>
<proteinExistence type="predicted"/>
<dbReference type="EMBL" id="FUXE01000016">
    <property type="protein sequence ID" value="SJZ90176.1"/>
    <property type="molecule type" value="Genomic_DNA"/>
</dbReference>
<dbReference type="Proteomes" id="UP000190121">
    <property type="component" value="Unassembled WGS sequence"/>
</dbReference>
<gene>
    <name evidence="3" type="ORF">SAMN02745171_01436</name>
</gene>
<organism evidence="3 4">
    <name type="scientific">Porphyromonas circumdentaria</name>
    <dbReference type="NCBI Taxonomy" id="29524"/>
    <lineage>
        <taxon>Bacteria</taxon>
        <taxon>Pseudomonadati</taxon>
        <taxon>Bacteroidota</taxon>
        <taxon>Bacteroidia</taxon>
        <taxon>Bacteroidales</taxon>
        <taxon>Porphyromonadaceae</taxon>
        <taxon>Porphyromonas</taxon>
    </lineage>
</organism>
<dbReference type="PROSITE" id="PS51257">
    <property type="entry name" value="PROKAR_LIPOPROTEIN"/>
    <property type="match status" value="1"/>
</dbReference>
<sequence>MKKIATLFLTLAAACSFSVAQHSETTLREGKSKYFLKSIISSDNEEDFYFHYDKENRFCARDRFSNNRREATDSLFYDEKGNIVRMDRWARFGTTAVDPAFEVRFKYQYDQEGRIVKRHHYMKPDFQNPISVRTYYYREDGKLDYYNDVSAFIGVDTKTVHTYDDKGLLAKSSLQDKQGDGSYREVAFTEFFYEMGKTLPKELVYQVFDPQGKKFIILKKDWYTYIDNSTESYIAVNGERNKVYRIDYKLNNTDEHREIVAPLTPEDDDTFYRYGFDHKRLSEKYSRYQGSETTVYVRDKVYAYEQKTIGVEMPETVKTEVTVYPNPATEQISIEGTDIEQIALFDAKGMLVRNISVEADFVNMEVASLARGTYVLQVKSASGLQSYPVVLR</sequence>
<evidence type="ECO:0000256" key="1">
    <source>
        <dbReference type="SAM" id="SignalP"/>
    </source>
</evidence>
<dbReference type="InterPro" id="IPR026444">
    <property type="entry name" value="Secre_tail"/>
</dbReference>
<dbReference type="NCBIfam" id="TIGR04183">
    <property type="entry name" value="Por_Secre_tail"/>
    <property type="match status" value="1"/>
</dbReference>
<dbReference type="RefSeq" id="WP_078737339.1">
    <property type="nucleotide sequence ID" value="NZ_FUXE01000016.1"/>
</dbReference>
<keyword evidence="4" id="KW-1185">Reference proteome</keyword>